<gene>
    <name evidence="2" type="ORF">N658DRAFT_510922</name>
</gene>
<feature type="compositionally biased region" description="Polar residues" evidence="1">
    <location>
        <begin position="1080"/>
        <end position="1089"/>
    </location>
</feature>
<dbReference type="Proteomes" id="UP001305647">
    <property type="component" value="Unassembled WGS sequence"/>
</dbReference>
<keyword evidence="3" id="KW-1185">Reference proteome</keyword>
<dbReference type="AlphaFoldDB" id="A0AAN6PS91"/>
<organism evidence="2 3">
    <name type="scientific">Parathielavia hyrcaniae</name>
    <dbReference type="NCBI Taxonomy" id="113614"/>
    <lineage>
        <taxon>Eukaryota</taxon>
        <taxon>Fungi</taxon>
        <taxon>Dikarya</taxon>
        <taxon>Ascomycota</taxon>
        <taxon>Pezizomycotina</taxon>
        <taxon>Sordariomycetes</taxon>
        <taxon>Sordariomycetidae</taxon>
        <taxon>Sordariales</taxon>
        <taxon>Chaetomiaceae</taxon>
        <taxon>Parathielavia</taxon>
    </lineage>
</organism>
<feature type="region of interest" description="Disordered" evidence="1">
    <location>
        <begin position="41"/>
        <end position="118"/>
    </location>
</feature>
<protein>
    <submittedName>
        <fullName evidence="2">Uncharacterized protein</fullName>
    </submittedName>
</protein>
<feature type="compositionally biased region" description="Acidic residues" evidence="1">
    <location>
        <begin position="66"/>
        <end position="79"/>
    </location>
</feature>
<evidence type="ECO:0000313" key="2">
    <source>
        <dbReference type="EMBL" id="KAK4096798.1"/>
    </source>
</evidence>
<sequence length="1089" mass="122492">MPAQVRRRTASICFQKAQLDLIEAIWNHEVWERDDVLTPGFWGQGQAQAQRPGMSSRRQSSVSGGNEEEGVSEDDDLSDAGDSHRDDEDEYGENDECEDGEDDDRDEEVEAATTPTGDGLHAQALEVLELLFGLVIKFCTEEVTDGRPASTLLVYFSEILRFSHDYTGFLPAKSYTPHLAGLLYIQRLSFLEYALPAREYPLLAIPQRPRKDQLAKLQAVRQTYTVMGAQSPLEEIGSLLAYGRVVAASDGPSFLLRWSDDGQSVSYDDCLTITMAQFRAFVDVVLDEAERLCDELMYRWKPKVDLRPIKDSLTNRQHGYSFVAHPENGLGEAYLQLSYKAYTSQLNSLSKNGRWNWNEVLNYMRKETAFREVIALLMLVTGGGQPRAPDLLHLRYQNSMSAECGIFVYDGRMMYLTRSHKAKRSTNREFYVARFLPVQPGHLLFKYLVYIRPVVDMLMREQRPDLRACSTYLFRAQVSDDSEPWATERLTNVIKRFTAQAWGKGITLQMLRQLSVGISEKHVREVFKPFNRFDDRTDAADRNVAFAWQTGHRPLQRARSYGLDGAFPVLLQPQLLERYEWVSSRWHEFLHLPSMATAADTRAGWAGVDDCEQGPSAAAAQNVHPSELAPTVPEPHIVAPSKSKKRRRQVTLPFGIGPASNHNGRKRPAGPEQGAAQSKRTRLTDPSPPPTRPVSARADEPLFGRLNAAATVEEAEERRRIVAYLAGKLPTIHFINSEDAKLVVTAEHGGKRTTREADSPPHPSYQTTRRLGVVHNRTEEWRFVGCELCFATTGQREPDHGLEDCERWGTSEAARRLLHWLEGLNIPRYYGQRGACAICGHGWVVCDEMRMQFQLAEAASRQPEDRARLAAAYDSGKGRDGFCGNRSVVRRMMAALLTYDDQILGKVLTRLVLDHSGVDLGSEKEAKAWFEQRVRSTDGYWVPRQLHALDLLILAFDWRLEQRQSPEAAGTPELAWGNGVEVENWREALNWLRGRCSFTSMPQSPRAEGIEAVAADWPVTPPARDPHEAEGIEAVTTIGHSPDPHEAEGIEAVAADWPRPGPTRSREGLTIAKDHEGQSPPAQNGRQNT</sequence>
<feature type="region of interest" description="Disordered" evidence="1">
    <location>
        <begin position="607"/>
        <end position="699"/>
    </location>
</feature>
<evidence type="ECO:0000256" key="1">
    <source>
        <dbReference type="SAM" id="MobiDB-lite"/>
    </source>
</evidence>
<evidence type="ECO:0000313" key="3">
    <source>
        <dbReference type="Proteomes" id="UP001305647"/>
    </source>
</evidence>
<feature type="compositionally biased region" description="Acidic residues" evidence="1">
    <location>
        <begin position="87"/>
        <end position="110"/>
    </location>
</feature>
<feature type="compositionally biased region" description="Basic and acidic residues" evidence="1">
    <location>
        <begin position="1064"/>
        <end position="1077"/>
    </location>
</feature>
<reference evidence="2" key="2">
    <citation type="submission" date="2023-05" db="EMBL/GenBank/DDBJ databases">
        <authorList>
            <consortium name="Lawrence Berkeley National Laboratory"/>
            <person name="Steindorff A."/>
            <person name="Hensen N."/>
            <person name="Bonometti L."/>
            <person name="Westerberg I."/>
            <person name="Brannstrom I.O."/>
            <person name="Guillou S."/>
            <person name="Cros-Aarteil S."/>
            <person name="Calhoun S."/>
            <person name="Haridas S."/>
            <person name="Kuo A."/>
            <person name="Mondo S."/>
            <person name="Pangilinan J."/>
            <person name="Riley R."/>
            <person name="Labutti K."/>
            <person name="Andreopoulos B."/>
            <person name="Lipzen A."/>
            <person name="Chen C."/>
            <person name="Yanf M."/>
            <person name="Daum C."/>
            <person name="Ng V."/>
            <person name="Clum A."/>
            <person name="Ohm R."/>
            <person name="Martin F."/>
            <person name="Silar P."/>
            <person name="Natvig D."/>
            <person name="Lalanne C."/>
            <person name="Gautier V."/>
            <person name="Ament-Velasquez S.L."/>
            <person name="Kruys A."/>
            <person name="Hutchinson M.I."/>
            <person name="Powell A.J."/>
            <person name="Barry K."/>
            <person name="Miller A.N."/>
            <person name="Grigoriev I.V."/>
            <person name="Debuchy R."/>
            <person name="Gladieux P."/>
            <person name="Thoren M.H."/>
            <person name="Johannesson H."/>
        </authorList>
    </citation>
    <scope>NUCLEOTIDE SEQUENCE</scope>
    <source>
        <strain evidence="2">CBS 757.83</strain>
    </source>
</reference>
<name>A0AAN6PS91_9PEZI</name>
<proteinExistence type="predicted"/>
<accession>A0AAN6PS91</accession>
<comment type="caution">
    <text evidence="2">The sequence shown here is derived from an EMBL/GenBank/DDBJ whole genome shotgun (WGS) entry which is preliminary data.</text>
</comment>
<dbReference type="EMBL" id="MU863696">
    <property type="protein sequence ID" value="KAK4096798.1"/>
    <property type="molecule type" value="Genomic_DNA"/>
</dbReference>
<reference evidence="2" key="1">
    <citation type="journal article" date="2023" name="Mol. Phylogenet. Evol.">
        <title>Genome-scale phylogeny and comparative genomics of the fungal order Sordariales.</title>
        <authorList>
            <person name="Hensen N."/>
            <person name="Bonometti L."/>
            <person name="Westerberg I."/>
            <person name="Brannstrom I.O."/>
            <person name="Guillou S."/>
            <person name="Cros-Aarteil S."/>
            <person name="Calhoun S."/>
            <person name="Haridas S."/>
            <person name="Kuo A."/>
            <person name="Mondo S."/>
            <person name="Pangilinan J."/>
            <person name="Riley R."/>
            <person name="LaButti K."/>
            <person name="Andreopoulos B."/>
            <person name="Lipzen A."/>
            <person name="Chen C."/>
            <person name="Yan M."/>
            <person name="Daum C."/>
            <person name="Ng V."/>
            <person name="Clum A."/>
            <person name="Steindorff A."/>
            <person name="Ohm R.A."/>
            <person name="Martin F."/>
            <person name="Silar P."/>
            <person name="Natvig D.O."/>
            <person name="Lalanne C."/>
            <person name="Gautier V."/>
            <person name="Ament-Velasquez S.L."/>
            <person name="Kruys A."/>
            <person name="Hutchinson M.I."/>
            <person name="Powell A.J."/>
            <person name="Barry K."/>
            <person name="Miller A.N."/>
            <person name="Grigoriev I.V."/>
            <person name="Debuchy R."/>
            <person name="Gladieux P."/>
            <person name="Hiltunen Thoren M."/>
            <person name="Johannesson H."/>
        </authorList>
    </citation>
    <scope>NUCLEOTIDE SEQUENCE</scope>
    <source>
        <strain evidence="2">CBS 757.83</strain>
    </source>
</reference>
<feature type="region of interest" description="Disordered" evidence="1">
    <location>
        <begin position="1038"/>
        <end position="1089"/>
    </location>
</feature>